<proteinExistence type="predicted"/>
<organism evidence="1 2">
    <name type="scientific">Mycena chlorophos</name>
    <name type="common">Agaric fungus</name>
    <name type="synonym">Agaricus chlorophos</name>
    <dbReference type="NCBI Taxonomy" id="658473"/>
    <lineage>
        <taxon>Eukaryota</taxon>
        <taxon>Fungi</taxon>
        <taxon>Dikarya</taxon>
        <taxon>Basidiomycota</taxon>
        <taxon>Agaricomycotina</taxon>
        <taxon>Agaricomycetes</taxon>
        <taxon>Agaricomycetidae</taxon>
        <taxon>Agaricales</taxon>
        <taxon>Marasmiineae</taxon>
        <taxon>Mycenaceae</taxon>
        <taxon>Mycena</taxon>
    </lineage>
</organism>
<gene>
    <name evidence="1" type="ORF">HMN09_00218900</name>
</gene>
<comment type="caution">
    <text evidence="1">The sequence shown here is derived from an EMBL/GenBank/DDBJ whole genome shotgun (WGS) entry which is preliminary data.</text>
</comment>
<evidence type="ECO:0000313" key="2">
    <source>
        <dbReference type="Proteomes" id="UP000613580"/>
    </source>
</evidence>
<name>A0A8H6TNC5_MYCCL</name>
<sequence>MNGYPYPTSLLPWVHDLLENTQRVRLLALYAKLCKLCAIHVGSRPPTTVQLLLADTPTDARMVLSASLAWFKTRHHFQLARSSRAGILRELWGSTGALVHPTPMQARFPGQNQAGSLFGTCWGDCAEAVSLAALNKHIASGIPLRTLAVNVACLNAPDPVTGRSAADLLLEHPYDRDLDDVLDVLTRSNALRAMCENCEHLIRVVGADVVDCAHDLHSQSTVATSYSDSSTESAYPSFEELALSMAGTAPAPT</sequence>
<keyword evidence="2" id="KW-1185">Reference proteome</keyword>
<accession>A0A8H6TNC5</accession>
<dbReference type="EMBL" id="JACAZE010000003">
    <property type="protein sequence ID" value="KAF7318835.1"/>
    <property type="molecule type" value="Genomic_DNA"/>
</dbReference>
<protein>
    <submittedName>
        <fullName evidence="1">Uncharacterized protein</fullName>
    </submittedName>
</protein>
<dbReference type="AlphaFoldDB" id="A0A8H6TNC5"/>
<reference evidence="1" key="1">
    <citation type="submission" date="2020-05" db="EMBL/GenBank/DDBJ databases">
        <title>Mycena genomes resolve the evolution of fungal bioluminescence.</title>
        <authorList>
            <person name="Tsai I.J."/>
        </authorList>
    </citation>
    <scope>NUCLEOTIDE SEQUENCE</scope>
    <source>
        <strain evidence="1">110903Hualien_Pintung</strain>
    </source>
</reference>
<evidence type="ECO:0000313" key="1">
    <source>
        <dbReference type="EMBL" id="KAF7318835.1"/>
    </source>
</evidence>
<dbReference type="Proteomes" id="UP000613580">
    <property type="component" value="Unassembled WGS sequence"/>
</dbReference>
<dbReference type="OrthoDB" id="2935770at2759"/>